<feature type="transmembrane region" description="Helical" evidence="5">
    <location>
        <begin position="52"/>
        <end position="70"/>
    </location>
</feature>
<gene>
    <name evidence="6" type="ORF">IAC77_03385</name>
</gene>
<dbReference type="GO" id="GO:0016020">
    <property type="term" value="C:membrane"/>
    <property type="evidence" value="ECO:0007669"/>
    <property type="project" value="UniProtKB-SubCell"/>
</dbReference>
<evidence type="ECO:0000313" key="6">
    <source>
        <dbReference type="EMBL" id="MBO8407475.1"/>
    </source>
</evidence>
<dbReference type="InterPro" id="IPR007792">
    <property type="entry name" value="T4SS_VirB3/TrbD/AvhB"/>
</dbReference>
<keyword evidence="2 5" id="KW-0812">Transmembrane</keyword>
<keyword evidence="3 5" id="KW-1133">Transmembrane helix</keyword>
<dbReference type="Proteomes" id="UP000721442">
    <property type="component" value="Unassembled WGS sequence"/>
</dbReference>
<dbReference type="Pfam" id="PF05101">
    <property type="entry name" value="VirB3"/>
    <property type="match status" value="1"/>
</dbReference>
<evidence type="ECO:0000256" key="5">
    <source>
        <dbReference type="SAM" id="Phobius"/>
    </source>
</evidence>
<organism evidence="6 7">
    <name type="scientific">Candidatus Enterousia excrementavium</name>
    <dbReference type="NCBI Taxonomy" id="2840789"/>
    <lineage>
        <taxon>Bacteria</taxon>
        <taxon>Pseudomonadati</taxon>
        <taxon>Pseudomonadota</taxon>
        <taxon>Alphaproteobacteria</taxon>
        <taxon>Candidatus Enterousia</taxon>
    </lineage>
</organism>
<reference evidence="6" key="1">
    <citation type="submission" date="2020-10" db="EMBL/GenBank/DDBJ databases">
        <authorList>
            <person name="Gilroy R."/>
        </authorList>
    </citation>
    <scope>NUCLEOTIDE SEQUENCE</scope>
    <source>
        <strain evidence="6">B1-16210</strain>
    </source>
</reference>
<dbReference type="AlphaFoldDB" id="A0A940IBJ6"/>
<keyword evidence="4 5" id="KW-0472">Membrane</keyword>
<accession>A0A940IBJ6</accession>
<dbReference type="EMBL" id="JADINE010000042">
    <property type="protein sequence ID" value="MBO8407475.1"/>
    <property type="molecule type" value="Genomic_DNA"/>
</dbReference>
<evidence type="ECO:0000256" key="4">
    <source>
        <dbReference type="ARBA" id="ARBA00023136"/>
    </source>
</evidence>
<comment type="subcellular location">
    <subcellularLocation>
        <location evidence="1">Membrane</location>
    </subcellularLocation>
</comment>
<evidence type="ECO:0000256" key="1">
    <source>
        <dbReference type="ARBA" id="ARBA00004370"/>
    </source>
</evidence>
<evidence type="ECO:0000313" key="7">
    <source>
        <dbReference type="Proteomes" id="UP000721442"/>
    </source>
</evidence>
<evidence type="ECO:0000256" key="3">
    <source>
        <dbReference type="ARBA" id="ARBA00022989"/>
    </source>
</evidence>
<name>A0A940IBJ6_9PROT</name>
<proteinExistence type="predicted"/>
<sequence>MRQQVLKALANPARVFYVPYSLAVINFAVQFIVFIVIFVIDLAINGADTKVSPLYFLISVVLVHLILMYFSKRDPQLGQIISAKIQLLRKKIPKRLAA</sequence>
<protein>
    <submittedName>
        <fullName evidence="6">VirB3 family type IV secretion system protein</fullName>
    </submittedName>
</protein>
<feature type="transmembrane region" description="Helical" evidence="5">
    <location>
        <begin position="20"/>
        <end position="40"/>
    </location>
</feature>
<reference evidence="6" key="2">
    <citation type="journal article" date="2021" name="PeerJ">
        <title>Extensive microbial diversity within the chicken gut microbiome revealed by metagenomics and culture.</title>
        <authorList>
            <person name="Gilroy R."/>
            <person name="Ravi A."/>
            <person name="Getino M."/>
            <person name="Pursley I."/>
            <person name="Horton D.L."/>
            <person name="Alikhan N.F."/>
            <person name="Baker D."/>
            <person name="Gharbi K."/>
            <person name="Hall N."/>
            <person name="Watson M."/>
            <person name="Adriaenssens E.M."/>
            <person name="Foster-Nyarko E."/>
            <person name="Jarju S."/>
            <person name="Secka A."/>
            <person name="Antonio M."/>
            <person name="Oren A."/>
            <person name="Chaudhuri R.R."/>
            <person name="La Ragione R."/>
            <person name="Hildebrand F."/>
            <person name="Pallen M.J."/>
        </authorList>
    </citation>
    <scope>NUCLEOTIDE SEQUENCE</scope>
    <source>
        <strain evidence="6">B1-16210</strain>
    </source>
</reference>
<comment type="caution">
    <text evidence="6">The sequence shown here is derived from an EMBL/GenBank/DDBJ whole genome shotgun (WGS) entry which is preliminary data.</text>
</comment>
<evidence type="ECO:0000256" key="2">
    <source>
        <dbReference type="ARBA" id="ARBA00022692"/>
    </source>
</evidence>